<reference evidence="3" key="1">
    <citation type="submission" date="2016-10" db="EMBL/GenBank/DDBJ databases">
        <authorList>
            <person name="Varghese N."/>
            <person name="Submissions S."/>
        </authorList>
    </citation>
    <scope>NUCLEOTIDE SEQUENCE [LARGE SCALE GENOMIC DNA]</scope>
    <source>
        <strain evidence="3">DSM 16108</strain>
    </source>
</reference>
<evidence type="ECO:0000313" key="2">
    <source>
        <dbReference type="EMBL" id="SFK14715.1"/>
    </source>
</evidence>
<evidence type="ECO:0000313" key="3">
    <source>
        <dbReference type="Proteomes" id="UP000199589"/>
    </source>
</evidence>
<dbReference type="OrthoDB" id="9801453at2"/>
<dbReference type="Pfam" id="PF12645">
    <property type="entry name" value="HTH_16"/>
    <property type="match status" value="1"/>
</dbReference>
<dbReference type="Proteomes" id="UP000199589">
    <property type="component" value="Unassembled WGS sequence"/>
</dbReference>
<organism evidence="2 3">
    <name type="scientific">Marinilactibacillus piezotolerans</name>
    <dbReference type="NCBI Taxonomy" id="258723"/>
    <lineage>
        <taxon>Bacteria</taxon>
        <taxon>Bacillati</taxon>
        <taxon>Bacillota</taxon>
        <taxon>Bacilli</taxon>
        <taxon>Lactobacillales</taxon>
        <taxon>Carnobacteriaceae</taxon>
        <taxon>Marinilactibacillus</taxon>
    </lineage>
</organism>
<proteinExistence type="predicted"/>
<dbReference type="AlphaFoldDB" id="A0A1I3X4Y3"/>
<dbReference type="EMBL" id="FOSJ01000012">
    <property type="protein sequence ID" value="SFK14715.1"/>
    <property type="molecule type" value="Genomic_DNA"/>
</dbReference>
<dbReference type="InterPro" id="IPR024760">
    <property type="entry name" value="HTH_dom_conjug_TS-like"/>
</dbReference>
<dbReference type="RefSeq" id="WP_091896676.1">
    <property type="nucleotide sequence ID" value="NZ_FOSJ01000012.1"/>
</dbReference>
<protein>
    <submittedName>
        <fullName evidence="2">Helix-turn-helix domain-containing protein</fullName>
    </submittedName>
</protein>
<keyword evidence="3" id="KW-1185">Reference proteome</keyword>
<accession>A0A1I3X4Y3</accession>
<sequence length="76" mass="8753">MKNDYPKVPFEVITQACDGDVEAINEIIDNYSPYIGKLSLRPMKDEYGNTVMIVDETLRGRMQVQLIKKILSFEIN</sequence>
<gene>
    <name evidence="2" type="ORF">SAMN04488569_101232</name>
</gene>
<name>A0A1I3X4Y3_9LACT</name>
<feature type="domain" description="Helix-turn-helix conjugative transposon-like" evidence="1">
    <location>
        <begin position="10"/>
        <end position="74"/>
    </location>
</feature>
<evidence type="ECO:0000259" key="1">
    <source>
        <dbReference type="Pfam" id="PF12645"/>
    </source>
</evidence>